<evidence type="ECO:0000313" key="7">
    <source>
        <dbReference type="Proteomes" id="UP000770015"/>
    </source>
</evidence>
<keyword evidence="2" id="KW-0812">Transmembrane</keyword>
<name>A0A9P8VEB6_9PEZI</name>
<comment type="caution">
    <text evidence="6">The sequence shown here is derived from an EMBL/GenBank/DDBJ whole genome shotgun (WGS) entry which is preliminary data.</text>
</comment>
<dbReference type="OrthoDB" id="444255at2759"/>
<sequence length="228" mass="26264">MVYFGDASFDGSYDGRFADHALGKEGHRAASKVLIQTYMATIRDLGMDTWIMHESLLGWWWNKKSLPWEDHHSVLVTEPTLHQLASYYNMTTYYYEYSAIPKGRKFLLDINPHYADKDSNAGSNIVDARWIDTETGLFLDISMAGYDNSLPAGEGFIISRDGQKFKYTSIFPLIDTKFENVPVRIPFEYKDLLVKEFGQEALTDKKFKNYEFDDAKSEWIPSTSNTDL</sequence>
<evidence type="ECO:0000259" key="5">
    <source>
        <dbReference type="Pfam" id="PF04991"/>
    </source>
</evidence>
<evidence type="ECO:0000256" key="4">
    <source>
        <dbReference type="ARBA" id="ARBA00023136"/>
    </source>
</evidence>
<dbReference type="GO" id="GO:0009100">
    <property type="term" value="P:glycoprotein metabolic process"/>
    <property type="evidence" value="ECO:0007669"/>
    <property type="project" value="UniProtKB-ARBA"/>
</dbReference>
<proteinExistence type="predicted"/>
<feature type="domain" description="LicD/FKTN/FKRP nucleotidyltransferase" evidence="5">
    <location>
        <begin position="160"/>
        <end position="198"/>
    </location>
</feature>
<dbReference type="Pfam" id="PF04991">
    <property type="entry name" value="LicD"/>
    <property type="match status" value="2"/>
</dbReference>
<dbReference type="GO" id="GO:0016020">
    <property type="term" value="C:membrane"/>
    <property type="evidence" value="ECO:0007669"/>
    <property type="project" value="UniProtKB-SubCell"/>
</dbReference>
<dbReference type="EMBL" id="JAGSXJ010000010">
    <property type="protein sequence ID" value="KAH6687850.1"/>
    <property type="molecule type" value="Genomic_DNA"/>
</dbReference>
<evidence type="ECO:0000256" key="1">
    <source>
        <dbReference type="ARBA" id="ARBA00004167"/>
    </source>
</evidence>
<dbReference type="AlphaFoldDB" id="A0A9P8VEB6"/>
<organism evidence="6 7">
    <name type="scientific">Plectosphaerella plurivora</name>
    <dbReference type="NCBI Taxonomy" id="936078"/>
    <lineage>
        <taxon>Eukaryota</taxon>
        <taxon>Fungi</taxon>
        <taxon>Dikarya</taxon>
        <taxon>Ascomycota</taxon>
        <taxon>Pezizomycotina</taxon>
        <taxon>Sordariomycetes</taxon>
        <taxon>Hypocreomycetidae</taxon>
        <taxon>Glomerellales</taxon>
        <taxon>Plectosphaerellaceae</taxon>
        <taxon>Plectosphaerella</taxon>
    </lineage>
</organism>
<keyword evidence="4" id="KW-0472">Membrane</keyword>
<evidence type="ECO:0000256" key="3">
    <source>
        <dbReference type="ARBA" id="ARBA00022989"/>
    </source>
</evidence>
<feature type="domain" description="LicD/FKTN/FKRP nucleotidyltransferase" evidence="5">
    <location>
        <begin position="45"/>
        <end position="143"/>
    </location>
</feature>
<keyword evidence="7" id="KW-1185">Reference proteome</keyword>
<comment type="subcellular location">
    <subcellularLocation>
        <location evidence="1">Membrane</location>
        <topology evidence="1">Single-pass membrane protein</topology>
    </subcellularLocation>
</comment>
<dbReference type="Proteomes" id="UP000770015">
    <property type="component" value="Unassembled WGS sequence"/>
</dbReference>
<dbReference type="PANTHER" id="PTHR15407">
    <property type="entry name" value="FUKUTIN-RELATED"/>
    <property type="match status" value="1"/>
</dbReference>
<evidence type="ECO:0000256" key="2">
    <source>
        <dbReference type="ARBA" id="ARBA00022692"/>
    </source>
</evidence>
<dbReference type="InterPro" id="IPR009644">
    <property type="entry name" value="FKTN/MNN4/W02B3.4-1"/>
</dbReference>
<dbReference type="PANTHER" id="PTHR15407:SF32">
    <property type="entry name" value="PROTEIN (MNN4), PUTATIVE (AFU_ORTHOLOGUE AFUA_1G03790)-RELATED"/>
    <property type="match status" value="1"/>
</dbReference>
<evidence type="ECO:0000313" key="6">
    <source>
        <dbReference type="EMBL" id="KAH6687850.1"/>
    </source>
</evidence>
<protein>
    <submittedName>
        <fullName evidence="6">LicD family-domain-containing protein</fullName>
    </submittedName>
</protein>
<keyword evidence="3" id="KW-1133">Transmembrane helix</keyword>
<gene>
    <name evidence="6" type="ORF">F5X68DRAFT_239321</name>
</gene>
<reference evidence="6" key="1">
    <citation type="journal article" date="2021" name="Nat. Commun.">
        <title>Genetic determinants of endophytism in the Arabidopsis root mycobiome.</title>
        <authorList>
            <person name="Mesny F."/>
            <person name="Miyauchi S."/>
            <person name="Thiergart T."/>
            <person name="Pickel B."/>
            <person name="Atanasova L."/>
            <person name="Karlsson M."/>
            <person name="Huettel B."/>
            <person name="Barry K.W."/>
            <person name="Haridas S."/>
            <person name="Chen C."/>
            <person name="Bauer D."/>
            <person name="Andreopoulos W."/>
            <person name="Pangilinan J."/>
            <person name="LaButti K."/>
            <person name="Riley R."/>
            <person name="Lipzen A."/>
            <person name="Clum A."/>
            <person name="Drula E."/>
            <person name="Henrissat B."/>
            <person name="Kohler A."/>
            <person name="Grigoriev I.V."/>
            <person name="Martin F.M."/>
            <person name="Hacquard S."/>
        </authorList>
    </citation>
    <scope>NUCLEOTIDE SEQUENCE</scope>
    <source>
        <strain evidence="6">MPI-SDFR-AT-0117</strain>
    </source>
</reference>
<dbReference type="InterPro" id="IPR007074">
    <property type="entry name" value="LicD/FKTN/FKRP_NTP_transf"/>
</dbReference>
<accession>A0A9P8VEB6</accession>